<keyword evidence="3" id="KW-1185">Reference proteome</keyword>
<evidence type="ECO:0000259" key="1">
    <source>
        <dbReference type="Pfam" id="PF00534"/>
    </source>
</evidence>
<gene>
    <name evidence="2" type="primary">pimB_2</name>
    <name evidence="2" type="ORF">Enr8_20420</name>
</gene>
<dbReference type="SUPFAM" id="SSF53756">
    <property type="entry name" value="UDP-Glycosyltransferase/glycogen phosphorylase"/>
    <property type="match status" value="1"/>
</dbReference>
<dbReference type="AlphaFoldDB" id="A0A5C5V9S3"/>
<dbReference type="Gene3D" id="3.40.50.2000">
    <property type="entry name" value="Glycogen Phosphorylase B"/>
    <property type="match status" value="2"/>
</dbReference>
<dbReference type="InterPro" id="IPR050194">
    <property type="entry name" value="Glycosyltransferase_grp1"/>
</dbReference>
<dbReference type="InterPro" id="IPR001296">
    <property type="entry name" value="Glyco_trans_1"/>
</dbReference>
<comment type="caution">
    <text evidence="2">The sequence shown here is derived from an EMBL/GenBank/DDBJ whole genome shotgun (WGS) entry which is preliminary data.</text>
</comment>
<dbReference type="Pfam" id="PF00534">
    <property type="entry name" value="Glycos_transf_1"/>
    <property type="match status" value="1"/>
</dbReference>
<accession>A0A5C5V9S3</accession>
<keyword evidence="2" id="KW-0808">Transferase</keyword>
<keyword evidence="2" id="KW-0328">Glycosyltransferase</keyword>
<dbReference type="PANTHER" id="PTHR45947">
    <property type="entry name" value="SULFOQUINOVOSYL TRANSFERASE SQD2"/>
    <property type="match status" value="1"/>
</dbReference>
<dbReference type="EMBL" id="SJPF01000002">
    <property type="protein sequence ID" value="TWT34629.1"/>
    <property type="molecule type" value="Genomic_DNA"/>
</dbReference>
<dbReference type="PANTHER" id="PTHR45947:SF3">
    <property type="entry name" value="SULFOQUINOVOSYL TRANSFERASE SQD2"/>
    <property type="match status" value="1"/>
</dbReference>
<dbReference type="GO" id="GO:0043750">
    <property type="term" value="F:phosphatidylinositol alpha-mannosyltransferase activity"/>
    <property type="evidence" value="ECO:0007669"/>
    <property type="project" value="UniProtKB-EC"/>
</dbReference>
<organism evidence="2 3">
    <name type="scientific">Blastopirellula retiformator</name>
    <dbReference type="NCBI Taxonomy" id="2527970"/>
    <lineage>
        <taxon>Bacteria</taxon>
        <taxon>Pseudomonadati</taxon>
        <taxon>Planctomycetota</taxon>
        <taxon>Planctomycetia</taxon>
        <taxon>Pirellulales</taxon>
        <taxon>Pirellulaceae</taxon>
        <taxon>Blastopirellula</taxon>
    </lineage>
</organism>
<feature type="domain" description="Glycosyl transferase family 1" evidence="1">
    <location>
        <begin position="200"/>
        <end position="357"/>
    </location>
</feature>
<sequence>MSSPFKVLSIGHSYCVAMNRGILRKIAEDPDFEVTVGGPAYFHGDLRPIEFEPEPEGSQLKTVAIPTRLSKYIHLFWYQGKTLRQLVRSNDFDVVHAWEEPYIYAGYQVSQSCRDQPARYCFRTAQSLNKRYPPPFNWFEKSVLRHASGWIAGASLVHQQMLERGFSESTGTILNLAVDTTAFRPLAPEHKCQVQQALGLQGPVIGFNGRLETDKGIEILLAALEKIKHRTWSCFFMGSGRLEGMIRQWAETHELTKRIAIKLIPHSEVPDYQGAMDIMVAPSQTMPNWKEQFGRMLIEAFAAGVPVIASDSGEIPFTVGDAGIIVSEKDVDGYAAAIQRLLDDDQQRQTLIDNGLKRADHFSVNQTAERYKQFYRELASREKV</sequence>
<evidence type="ECO:0000313" key="2">
    <source>
        <dbReference type="EMBL" id="TWT34629.1"/>
    </source>
</evidence>
<protein>
    <submittedName>
        <fullName evidence="2">GDP-mannose-dependent alpha-(1-6)-phosphatidylinositol monomannoside mannosyltransferase</fullName>
        <ecNumber evidence="2">2.4.1.345</ecNumber>
    </submittedName>
</protein>
<dbReference type="OrthoDB" id="232381at2"/>
<name>A0A5C5V9S3_9BACT</name>
<evidence type="ECO:0000313" key="3">
    <source>
        <dbReference type="Proteomes" id="UP000318878"/>
    </source>
</evidence>
<dbReference type="Proteomes" id="UP000318878">
    <property type="component" value="Unassembled WGS sequence"/>
</dbReference>
<dbReference type="EC" id="2.4.1.345" evidence="2"/>
<reference evidence="2 3" key="1">
    <citation type="submission" date="2019-02" db="EMBL/GenBank/DDBJ databases">
        <title>Deep-cultivation of Planctomycetes and their phenomic and genomic characterization uncovers novel biology.</title>
        <authorList>
            <person name="Wiegand S."/>
            <person name="Jogler M."/>
            <person name="Boedeker C."/>
            <person name="Pinto D."/>
            <person name="Vollmers J."/>
            <person name="Rivas-Marin E."/>
            <person name="Kohn T."/>
            <person name="Peeters S.H."/>
            <person name="Heuer A."/>
            <person name="Rast P."/>
            <person name="Oberbeckmann S."/>
            <person name="Bunk B."/>
            <person name="Jeske O."/>
            <person name="Meyerdierks A."/>
            <person name="Storesund J.E."/>
            <person name="Kallscheuer N."/>
            <person name="Luecker S."/>
            <person name="Lage O.M."/>
            <person name="Pohl T."/>
            <person name="Merkel B.J."/>
            <person name="Hornburger P."/>
            <person name="Mueller R.-W."/>
            <person name="Bruemmer F."/>
            <person name="Labrenz M."/>
            <person name="Spormann A.M."/>
            <person name="Op Den Camp H."/>
            <person name="Overmann J."/>
            <person name="Amann R."/>
            <person name="Jetten M.S.M."/>
            <person name="Mascher T."/>
            <person name="Medema M.H."/>
            <person name="Devos D.P."/>
            <person name="Kaster A.-K."/>
            <person name="Ovreas L."/>
            <person name="Rohde M."/>
            <person name="Galperin M.Y."/>
            <person name="Jogler C."/>
        </authorList>
    </citation>
    <scope>NUCLEOTIDE SEQUENCE [LARGE SCALE GENOMIC DNA]</scope>
    <source>
        <strain evidence="2 3">Enr8</strain>
    </source>
</reference>
<proteinExistence type="predicted"/>